<accession>A0A150Q0M3</accession>
<keyword evidence="1" id="KW-1133">Transmembrane helix</keyword>
<evidence type="ECO:0000313" key="2">
    <source>
        <dbReference type="EMBL" id="KYF61343.1"/>
    </source>
</evidence>
<evidence type="ECO:0000313" key="3">
    <source>
        <dbReference type="Proteomes" id="UP000075260"/>
    </source>
</evidence>
<feature type="transmembrane region" description="Helical" evidence="1">
    <location>
        <begin position="50"/>
        <end position="74"/>
    </location>
</feature>
<reference evidence="2 3" key="1">
    <citation type="submission" date="2014-02" db="EMBL/GenBank/DDBJ databases">
        <title>The small core and large imbalanced accessory genome model reveals a collaborative survival strategy of Sorangium cellulosum strains in nature.</title>
        <authorList>
            <person name="Han K."/>
            <person name="Peng R."/>
            <person name="Blom J."/>
            <person name="Li Y.-Z."/>
        </authorList>
    </citation>
    <scope>NUCLEOTIDE SEQUENCE [LARGE SCALE GENOMIC DNA]</scope>
    <source>
        <strain evidence="2 3">So0008-312</strain>
    </source>
</reference>
<comment type="caution">
    <text evidence="2">The sequence shown here is derived from an EMBL/GenBank/DDBJ whole genome shotgun (WGS) entry which is preliminary data.</text>
</comment>
<feature type="transmembrane region" description="Helical" evidence="1">
    <location>
        <begin position="162"/>
        <end position="181"/>
    </location>
</feature>
<protein>
    <submittedName>
        <fullName evidence="2">Uncharacterized protein</fullName>
    </submittedName>
</protein>
<keyword evidence="1" id="KW-0472">Membrane</keyword>
<dbReference type="EMBL" id="JEMA01001196">
    <property type="protein sequence ID" value="KYF61343.1"/>
    <property type="molecule type" value="Genomic_DNA"/>
</dbReference>
<name>A0A150Q0M3_SORCE</name>
<gene>
    <name evidence="2" type="ORF">BE15_15710</name>
</gene>
<sequence length="218" mass="23017">MRMTTPDERVRALVRDNVIQPAEGERLLATLSPRPSRSGWRLALNPFERFGGGVAAAAGLAVAGLSLAITRLGVRFDGFLDLHAAPDVVPMRTALLEQVVAWLAPALLFWSYARLLRRRVRLIDFVGVTGLARAPLALAGLALGLLAPEAPAGAVPRLTPELAVFAVAATLCLAWFLALLYQAFKNASGLRGAALIAGFIGLVIASEIVSKVALAHLG</sequence>
<feature type="transmembrane region" description="Helical" evidence="1">
    <location>
        <begin position="193"/>
        <end position="214"/>
    </location>
</feature>
<feature type="transmembrane region" description="Helical" evidence="1">
    <location>
        <begin position="94"/>
        <end position="113"/>
    </location>
</feature>
<keyword evidence="1" id="KW-0812">Transmembrane</keyword>
<dbReference type="Proteomes" id="UP000075260">
    <property type="component" value="Unassembled WGS sequence"/>
</dbReference>
<dbReference type="AlphaFoldDB" id="A0A150Q0M3"/>
<dbReference type="OrthoDB" id="5511043at2"/>
<evidence type="ECO:0000256" key="1">
    <source>
        <dbReference type="SAM" id="Phobius"/>
    </source>
</evidence>
<organism evidence="2 3">
    <name type="scientific">Sorangium cellulosum</name>
    <name type="common">Polyangium cellulosum</name>
    <dbReference type="NCBI Taxonomy" id="56"/>
    <lineage>
        <taxon>Bacteria</taxon>
        <taxon>Pseudomonadati</taxon>
        <taxon>Myxococcota</taxon>
        <taxon>Polyangia</taxon>
        <taxon>Polyangiales</taxon>
        <taxon>Polyangiaceae</taxon>
        <taxon>Sorangium</taxon>
    </lineage>
</organism>
<proteinExistence type="predicted"/>
<feature type="transmembrane region" description="Helical" evidence="1">
    <location>
        <begin position="125"/>
        <end position="147"/>
    </location>
</feature>